<gene>
    <name evidence="2" type="ORF">BLNAU_14294</name>
</gene>
<feature type="region of interest" description="Disordered" evidence="1">
    <location>
        <begin position="250"/>
        <end position="272"/>
    </location>
</feature>
<evidence type="ECO:0000256" key="1">
    <source>
        <dbReference type="SAM" id="MobiDB-lite"/>
    </source>
</evidence>
<proteinExistence type="predicted"/>
<keyword evidence="3" id="KW-1185">Reference proteome</keyword>
<dbReference type="EMBL" id="JARBJD010000130">
    <property type="protein sequence ID" value="KAK2950765.1"/>
    <property type="molecule type" value="Genomic_DNA"/>
</dbReference>
<reference evidence="2 3" key="1">
    <citation type="journal article" date="2022" name="bioRxiv">
        <title>Genomics of Preaxostyla Flagellates Illuminates Evolutionary Transitions and the Path Towards Mitochondrial Loss.</title>
        <authorList>
            <person name="Novak L.V.F."/>
            <person name="Treitli S.C."/>
            <person name="Pyrih J."/>
            <person name="Halakuc P."/>
            <person name="Pipaliya S.V."/>
            <person name="Vacek V."/>
            <person name="Brzon O."/>
            <person name="Soukal P."/>
            <person name="Eme L."/>
            <person name="Dacks J.B."/>
            <person name="Karnkowska A."/>
            <person name="Elias M."/>
            <person name="Hampl V."/>
        </authorList>
    </citation>
    <scope>NUCLEOTIDE SEQUENCE [LARGE SCALE GENOMIC DNA]</scope>
    <source>
        <strain evidence="2">NAU3</strain>
        <tissue evidence="2">Gut</tissue>
    </source>
</reference>
<comment type="caution">
    <text evidence="2">The sequence shown here is derived from an EMBL/GenBank/DDBJ whole genome shotgun (WGS) entry which is preliminary data.</text>
</comment>
<feature type="compositionally biased region" description="Low complexity" evidence="1">
    <location>
        <begin position="251"/>
        <end position="262"/>
    </location>
</feature>
<organism evidence="2 3">
    <name type="scientific">Blattamonas nauphoetae</name>
    <dbReference type="NCBI Taxonomy" id="2049346"/>
    <lineage>
        <taxon>Eukaryota</taxon>
        <taxon>Metamonada</taxon>
        <taxon>Preaxostyla</taxon>
        <taxon>Oxymonadida</taxon>
        <taxon>Blattamonas</taxon>
    </lineage>
</organism>
<sequence length="272" mass="30428">MFAWLQMDTILSILVPITSNNKVSFPTEAWSEFEVHNPFKLNTFGTPASLLLSGFDLPSLSTHSLIKSLTDLLTMFPLQTFFSYISGDTSDMNILLVSAGICGDDGVQAPILEETKDPTFVSSLNTHLLHSPSLHFSILTSTTPFFLINPSHSPYIIHLVTQLFFSLSLSQQDALALIDTIQTQEKPLPDLIFHSLESDPLTPPFLHDFILILPFSIQQLFFRTYLSYMKNSPVKAMCVLLPFGQLPDRVQSSTNQPSSRPTSSRRRLSLSF</sequence>
<protein>
    <submittedName>
        <fullName evidence="2">Uncharacterized protein</fullName>
    </submittedName>
</protein>
<feature type="compositionally biased region" description="Basic residues" evidence="1">
    <location>
        <begin position="263"/>
        <end position="272"/>
    </location>
</feature>
<accession>A0ABQ9XH65</accession>
<dbReference type="Proteomes" id="UP001281761">
    <property type="component" value="Unassembled WGS sequence"/>
</dbReference>
<name>A0ABQ9XH65_9EUKA</name>
<evidence type="ECO:0000313" key="3">
    <source>
        <dbReference type="Proteomes" id="UP001281761"/>
    </source>
</evidence>
<evidence type="ECO:0000313" key="2">
    <source>
        <dbReference type="EMBL" id="KAK2950765.1"/>
    </source>
</evidence>